<name>A0A915MHY9_MELJA</name>
<proteinExistence type="predicted"/>
<protein>
    <submittedName>
        <fullName evidence="3">Uncharacterized protein</fullName>
    </submittedName>
</protein>
<dbReference type="Proteomes" id="UP000887561">
    <property type="component" value="Unplaced"/>
</dbReference>
<feature type="region of interest" description="Disordered" evidence="1">
    <location>
        <begin position="21"/>
        <end position="49"/>
    </location>
</feature>
<evidence type="ECO:0000313" key="3">
    <source>
        <dbReference type="WBParaSite" id="scaffold3650_cov227.g6911"/>
    </source>
</evidence>
<reference evidence="3" key="1">
    <citation type="submission" date="2022-11" db="UniProtKB">
        <authorList>
            <consortium name="WormBaseParasite"/>
        </authorList>
    </citation>
    <scope>IDENTIFICATION</scope>
</reference>
<dbReference type="AlphaFoldDB" id="A0A915MHY9"/>
<feature type="compositionally biased region" description="Basic and acidic residues" evidence="1">
    <location>
        <begin position="33"/>
        <end position="49"/>
    </location>
</feature>
<keyword evidence="2" id="KW-1185">Reference proteome</keyword>
<accession>A0A915MHY9</accession>
<evidence type="ECO:0000256" key="1">
    <source>
        <dbReference type="SAM" id="MobiDB-lite"/>
    </source>
</evidence>
<evidence type="ECO:0000313" key="2">
    <source>
        <dbReference type="Proteomes" id="UP000887561"/>
    </source>
</evidence>
<dbReference type="WBParaSite" id="scaffold3650_cov227.g6911">
    <property type="protein sequence ID" value="scaffold3650_cov227.g6911"/>
    <property type="gene ID" value="scaffold3650_cov227.g6911"/>
</dbReference>
<organism evidence="2 3">
    <name type="scientific">Meloidogyne javanica</name>
    <name type="common">Root-knot nematode worm</name>
    <dbReference type="NCBI Taxonomy" id="6303"/>
    <lineage>
        <taxon>Eukaryota</taxon>
        <taxon>Metazoa</taxon>
        <taxon>Ecdysozoa</taxon>
        <taxon>Nematoda</taxon>
        <taxon>Chromadorea</taxon>
        <taxon>Rhabditida</taxon>
        <taxon>Tylenchina</taxon>
        <taxon>Tylenchomorpha</taxon>
        <taxon>Tylenchoidea</taxon>
        <taxon>Meloidogynidae</taxon>
        <taxon>Meloidogyninae</taxon>
        <taxon>Meloidogyne</taxon>
        <taxon>Meloidogyne incognita group</taxon>
    </lineage>
</organism>
<sequence length="67" mass="7787">MFLFLKTQVYDLVALPDSIIYPDGETPESPVPDDPRQSDRVSRSSQELDDRSRWRRVLRTALPLQVN</sequence>